<gene>
    <name evidence="10" type="ORF">OFUS_LOCUS1381</name>
</gene>
<evidence type="ECO:0000256" key="4">
    <source>
        <dbReference type="ARBA" id="ARBA00023180"/>
    </source>
</evidence>
<dbReference type="OrthoDB" id="446173at2759"/>
<dbReference type="InterPro" id="IPR001190">
    <property type="entry name" value="SRCR"/>
</dbReference>
<dbReference type="Proteomes" id="UP000749559">
    <property type="component" value="Unassembled WGS sequence"/>
</dbReference>
<feature type="chain" id="PRO_5035813014" description="SCO-spondin" evidence="7">
    <location>
        <begin position="19"/>
        <end position="2101"/>
    </location>
</feature>
<keyword evidence="3 6" id="KW-1015">Disulfide bond</keyword>
<dbReference type="PROSITE" id="PS50287">
    <property type="entry name" value="SRCR_2"/>
    <property type="match status" value="1"/>
</dbReference>
<dbReference type="SUPFAM" id="SSF82895">
    <property type="entry name" value="TSP-1 type 1 repeat"/>
    <property type="match status" value="29"/>
</dbReference>
<evidence type="ECO:0000313" key="11">
    <source>
        <dbReference type="Proteomes" id="UP000749559"/>
    </source>
</evidence>
<dbReference type="SUPFAM" id="SSF56487">
    <property type="entry name" value="SRCR-like"/>
    <property type="match status" value="1"/>
</dbReference>
<dbReference type="Pfam" id="PF00024">
    <property type="entry name" value="PAN_1"/>
    <property type="match status" value="1"/>
</dbReference>
<dbReference type="Gene3D" id="2.10.25.10">
    <property type="entry name" value="Laminin"/>
    <property type="match status" value="1"/>
</dbReference>
<accession>A0A8S4MYB4</accession>
<evidence type="ECO:0000256" key="7">
    <source>
        <dbReference type="SAM" id="SignalP"/>
    </source>
</evidence>
<dbReference type="PROSITE" id="PS50026">
    <property type="entry name" value="EGF_3"/>
    <property type="match status" value="1"/>
</dbReference>
<dbReference type="PROSITE" id="PS50092">
    <property type="entry name" value="TSP1"/>
    <property type="match status" value="29"/>
</dbReference>
<protein>
    <recommendedName>
        <fullName evidence="12">SCO-spondin</fullName>
    </recommendedName>
</protein>
<dbReference type="SUPFAM" id="SSF57196">
    <property type="entry name" value="EGF/Laminin"/>
    <property type="match status" value="1"/>
</dbReference>
<feature type="domain" description="SRCR" evidence="9">
    <location>
        <begin position="274"/>
        <end position="373"/>
    </location>
</feature>
<dbReference type="InterPro" id="IPR052065">
    <property type="entry name" value="Compl_asym_regulator"/>
</dbReference>
<dbReference type="PROSITE" id="PS01186">
    <property type="entry name" value="EGF_2"/>
    <property type="match status" value="1"/>
</dbReference>
<dbReference type="InterPro" id="IPR000884">
    <property type="entry name" value="TSP1_rpt"/>
</dbReference>
<evidence type="ECO:0008006" key="12">
    <source>
        <dbReference type="Google" id="ProtNLM"/>
    </source>
</evidence>
<dbReference type="SMART" id="SM00181">
    <property type="entry name" value="EGF"/>
    <property type="match status" value="2"/>
</dbReference>
<reference evidence="10" key="1">
    <citation type="submission" date="2022-03" db="EMBL/GenBank/DDBJ databases">
        <authorList>
            <person name="Martin C."/>
        </authorList>
    </citation>
    <scope>NUCLEOTIDE SEQUENCE</scope>
</reference>
<dbReference type="Pfam" id="PF00090">
    <property type="entry name" value="TSP_1"/>
    <property type="match status" value="29"/>
</dbReference>
<keyword evidence="1 7" id="KW-0732">Signal</keyword>
<name>A0A8S4MYB4_OWEFU</name>
<dbReference type="FunFam" id="2.20.100.10:FF:000001">
    <property type="entry name" value="semaphorin-5A isoform X1"/>
    <property type="match status" value="13"/>
</dbReference>
<evidence type="ECO:0000313" key="10">
    <source>
        <dbReference type="EMBL" id="CAH1773844.1"/>
    </source>
</evidence>
<dbReference type="InterPro" id="IPR003609">
    <property type="entry name" value="Pan_app"/>
</dbReference>
<dbReference type="FunFam" id="2.20.100.10:FF:000004">
    <property type="entry name" value="Adhesion G protein-coupled receptor B2"/>
    <property type="match status" value="3"/>
</dbReference>
<dbReference type="EMBL" id="CAIIXF020000001">
    <property type="protein sequence ID" value="CAH1773844.1"/>
    <property type="molecule type" value="Genomic_DNA"/>
</dbReference>
<feature type="disulfide bond" evidence="5">
    <location>
        <begin position="143"/>
        <end position="152"/>
    </location>
</feature>
<sequence length="2101" mass="230597">MDSKICLILFYGLSIVAGNRDLTLEYKWDVNENSTEPSTGHYTGSVILKQSTCYLLSQCARQCHTEPRCHSYSYNTQENLCELNLPGEADLFEITETFIHYPKDYLTIDVEALGICASAPCSNDAYCIDTNGMNNSRSFICICGEGFIGETCEIEAPKPVWEEWSDWTSCSVTCETGYQQRSRGCVDAETGEGRSPLDCYGADVEYQVCTLSKCPYWEPWSAWDECSSHTTCGRGLKSRSRACMYGGTIGVDRLCMGPNEETSPCHVSACDGAVVLADGAQYGEGIVRLYDTLQHTWTHICADSSWDIQDADIVCKQRGLVGAAEVYSVEGNMPFVFGEVACNGDEVSIQECRHSGWDVFTKCQTGAAAVRCIVNGDWNIWGDWSECSVTCADGERLRHRVCDHPPALHGGEVCQSEAVQSKPCSLPPCPVDGVWEPWSSWGSCDLSCGGGVQWRDRSCLGPFYGGKSCEGPSNDSRDCNTQHCPVDGVYAAWSEWDTCSLTCGGGSQSRYRSCTGPFYGGAECEGPEKETQDCNTHNCPVDGVYSTWSEWNTCNVTCAGGQQSRYRTCDGPYFEGDDCQGPDLEYRDCNTHFCPVDGVYEEWSSWSLCNVTCAGGMRGRSRTCVGPFYGGADCIGPDIEKQECNTHFCPVDGVWGEWSDWDMCSVTCAGGFQTRVRECQGPYYGGAECPGPSNETQACNKHYCPVDGVWLSWTGWSLCSLTCASGQQERTRVCEGPFYGGANCTGLALETQYCNTYDCPVDGSWKEWSDWFPCNVTCGGGRQLRVRDCQDAQHGGEECSGLARQYQDCNIHFCPIDGMWEEWSVWDSCTTSCGGGTQNRTRVCSGPFYGGIECPATASEQRVCNSHHCPVDGVYESWSNWTMCDVTCGGGNQERTRECIGPFYGGAECGAPSKESRTCNEHNCPVDGVFSNWTEWNQCNVTCGGGTQLRTRVCVGPFYGGADCLGPREERQDCNTHFCPVDGVYSTWSTWGECDVSCGGGDHYRTRDCTGPYYGGLNCSGAPIEQQPCNTHHCPVDGVYSTWTVWGECSVTCGGGNHSRDRQCIGPFYGGLDCQEPLNQTQDCNTQFCPVDGVWTDWGEWGSCNVSCGGGSKLRHRQCIPPQYGGADCIGGPAGATDMTTCSTEPCPVDGDWSLWSGWSDCNTTCGGGKRQKYRFCTESQHGGNDCEGPDTLFESCNEHNCPVDGVLMTWSPWSDCSLTCGGGVQNRSRECHGPFYNGQDCNETLSDSQACNTRSCPVDGEYSSWEQWSDCTTSCGGGTRLRDRQCGGAAHGGKPCEGESVETEVCNTHHCPIDGVFTTWAAWMDCSLSCGGGEQSRFRDCIGPFYGGLDCIGPANQSQACNEHNCPIDGVFSIWTEWDTCDVSCAGGLQRRHRECIGPFYGGLECEGDHNQTQECNMWPCPVDGAYETWVSWSNCNVTCGGGSRKRTRNCFGPFYGGANCSGDDTEIEGCNDMFCPVDGVHEEWTEWGKCSVTCAGGTRTRSRTCNGPYYGGADCPEPMVETQDCNVYDCPVDGTFSPWTAWDACSVSCGGGIHGRTRQCNNVAHGGKDCVGDLEEVEPCNTHNCPVDGIFETWTEWNQCNVTCGGGTQLRTRVCLGPFYDGEDCVGAREEKQDCNTHFCPVNGVVTQWEEWSRCSLTCGGGGQSRIRTCYGPFYNGANCTDPLDETRSCNIHNCPVDGIYADWEQWGDCSLSCGGGAKQRERSCLGPFYDGKPCEGDSQETADCNTHHCPVDGVYNTWGLWSECSVTCGGGIRTRNRTCDGPYYNGEECHGPDTQTEICGTETCLISGLWLSWETWSPCSTTCGGGSRSRERHCNTTSFGDRTKECEGNSTETQDCHTYDCEPYARTCSELMERGLLESRLAEVDPDGEESSYGPIFVYCDLEMMDGVGVMVLHHNQEEKMEVQGYEGPGEYEQDLDYGLEMSDVIALVDRSEYCRQYVKWECYNAAITSPYDVESKNTFWSNRKNIQKYYWGGADVDSKACACYMNESCARSTELPDPPPTVCNCDANDNVWRSDEGYIEHKKDLPVHTIFAGETGELPEKGNISVGPLECHGTNNDSLSHPENSDELDWDYGYSYY</sequence>
<feature type="domain" description="EGF-like" evidence="8">
    <location>
        <begin position="112"/>
        <end position="153"/>
    </location>
</feature>
<dbReference type="SMART" id="SM00209">
    <property type="entry name" value="TSP1"/>
    <property type="match status" value="29"/>
</dbReference>
<dbReference type="InterPro" id="IPR000742">
    <property type="entry name" value="EGF"/>
</dbReference>
<evidence type="ECO:0000259" key="8">
    <source>
        <dbReference type="PROSITE" id="PS50026"/>
    </source>
</evidence>
<dbReference type="SMART" id="SM00202">
    <property type="entry name" value="SR"/>
    <property type="match status" value="1"/>
</dbReference>
<feature type="disulfide bond" evidence="6">
    <location>
        <begin position="342"/>
        <end position="352"/>
    </location>
</feature>
<keyword evidence="11" id="KW-1185">Reference proteome</keyword>
<dbReference type="InterPro" id="IPR036383">
    <property type="entry name" value="TSP1_rpt_sf"/>
</dbReference>
<dbReference type="GO" id="GO:0016020">
    <property type="term" value="C:membrane"/>
    <property type="evidence" value="ECO:0007669"/>
    <property type="project" value="InterPro"/>
</dbReference>
<dbReference type="PROSITE" id="PS00022">
    <property type="entry name" value="EGF_1"/>
    <property type="match status" value="1"/>
</dbReference>
<evidence type="ECO:0000256" key="5">
    <source>
        <dbReference type="PROSITE-ProRule" id="PRU00076"/>
    </source>
</evidence>
<comment type="caution">
    <text evidence="6">Lacks conserved residue(s) required for the propagation of feature annotation.</text>
</comment>
<proteinExistence type="predicted"/>
<keyword evidence="5" id="KW-0245">EGF-like domain</keyword>
<evidence type="ECO:0000256" key="1">
    <source>
        <dbReference type="ARBA" id="ARBA00022729"/>
    </source>
</evidence>
<dbReference type="PANTHER" id="PTHR22906">
    <property type="entry name" value="PROPERDIN"/>
    <property type="match status" value="1"/>
</dbReference>
<evidence type="ECO:0000256" key="3">
    <source>
        <dbReference type="ARBA" id="ARBA00023157"/>
    </source>
</evidence>
<comment type="caution">
    <text evidence="10">The sequence shown here is derived from an EMBL/GenBank/DDBJ whole genome shotgun (WGS) entry which is preliminary data.</text>
</comment>
<keyword evidence="4" id="KW-0325">Glycoprotein</keyword>
<dbReference type="InterPro" id="IPR036772">
    <property type="entry name" value="SRCR-like_dom_sf"/>
</dbReference>
<organism evidence="10 11">
    <name type="scientific">Owenia fusiformis</name>
    <name type="common">Polychaete worm</name>
    <dbReference type="NCBI Taxonomy" id="6347"/>
    <lineage>
        <taxon>Eukaryota</taxon>
        <taxon>Metazoa</taxon>
        <taxon>Spiralia</taxon>
        <taxon>Lophotrochozoa</taxon>
        <taxon>Annelida</taxon>
        <taxon>Polychaeta</taxon>
        <taxon>Sedentaria</taxon>
        <taxon>Canalipalpata</taxon>
        <taxon>Sabellida</taxon>
        <taxon>Oweniida</taxon>
        <taxon>Oweniidae</taxon>
        <taxon>Owenia</taxon>
    </lineage>
</organism>
<dbReference type="Gene3D" id="2.20.100.10">
    <property type="entry name" value="Thrombospondin type-1 (TSP1) repeat"/>
    <property type="match status" value="29"/>
</dbReference>
<keyword evidence="2" id="KW-0677">Repeat</keyword>
<evidence type="ECO:0000256" key="6">
    <source>
        <dbReference type="PROSITE-ProRule" id="PRU00196"/>
    </source>
</evidence>
<evidence type="ECO:0000259" key="9">
    <source>
        <dbReference type="PROSITE" id="PS50287"/>
    </source>
</evidence>
<feature type="signal peptide" evidence="7">
    <location>
        <begin position="1"/>
        <end position="18"/>
    </location>
</feature>
<evidence type="ECO:0000256" key="2">
    <source>
        <dbReference type="ARBA" id="ARBA00022737"/>
    </source>
</evidence>